<sequence length="153" mass="17722">MTNHQTFFDFEADFVESLRCIPMQVRYKLDTCGIKLKLSDWHQMSQAEREALVELPCTTETEIQSYRHYLEQLIVTRTGVPAKQLPIEPHPEWMDSTNLPASVQEKAQEVGVAIATQQWEALTPLQRFALIKLSRSGHENKNFPKAVREFHLL</sequence>
<dbReference type="NCBIfam" id="TIGR02664">
    <property type="entry name" value="nitr_red_assoc"/>
    <property type="match status" value="1"/>
</dbReference>
<organism evidence="1 2">
    <name type="scientific">Calothrix parietina FACHB-288</name>
    <dbReference type="NCBI Taxonomy" id="2692896"/>
    <lineage>
        <taxon>Bacteria</taxon>
        <taxon>Bacillati</taxon>
        <taxon>Cyanobacteriota</taxon>
        <taxon>Cyanophyceae</taxon>
        <taxon>Nostocales</taxon>
        <taxon>Calotrichaceae</taxon>
        <taxon>Calothrix</taxon>
    </lineage>
</organism>
<comment type="caution">
    <text evidence="1">The sequence shown here is derived from an EMBL/GenBank/DDBJ whole genome shotgun (WGS) entry which is preliminary data.</text>
</comment>
<dbReference type="Proteomes" id="UP000658514">
    <property type="component" value="Unassembled WGS sequence"/>
</dbReference>
<name>A0ABR8ABA3_9CYAN</name>
<keyword evidence="2" id="KW-1185">Reference proteome</keyword>
<dbReference type="RefSeq" id="WP_190543886.1">
    <property type="nucleotide sequence ID" value="NZ_CAWPNO010000057.1"/>
</dbReference>
<dbReference type="InterPro" id="IPR013481">
    <property type="entry name" value="NarM"/>
</dbReference>
<evidence type="ECO:0000313" key="2">
    <source>
        <dbReference type="Proteomes" id="UP000658514"/>
    </source>
</evidence>
<dbReference type="Pfam" id="PF09655">
    <property type="entry name" value="Nitr_red_assoc"/>
    <property type="match status" value="1"/>
</dbReference>
<proteinExistence type="predicted"/>
<evidence type="ECO:0000313" key="1">
    <source>
        <dbReference type="EMBL" id="MBD2197159.1"/>
    </source>
</evidence>
<dbReference type="EMBL" id="JACJQH010000025">
    <property type="protein sequence ID" value="MBD2197159.1"/>
    <property type="molecule type" value="Genomic_DNA"/>
</dbReference>
<protein>
    <submittedName>
        <fullName evidence="1">Nitrate reductase associated protein</fullName>
    </submittedName>
</protein>
<accession>A0ABR8ABA3</accession>
<gene>
    <name evidence="1" type="ORF">H6G24_16905</name>
</gene>
<reference evidence="1 2" key="1">
    <citation type="journal article" date="2020" name="ISME J.">
        <title>Comparative genomics reveals insights into cyanobacterial evolution and habitat adaptation.</title>
        <authorList>
            <person name="Chen M.Y."/>
            <person name="Teng W.K."/>
            <person name="Zhao L."/>
            <person name="Hu C.X."/>
            <person name="Zhou Y.K."/>
            <person name="Han B.P."/>
            <person name="Song L.R."/>
            <person name="Shu W.S."/>
        </authorList>
    </citation>
    <scope>NUCLEOTIDE SEQUENCE [LARGE SCALE GENOMIC DNA]</scope>
    <source>
        <strain evidence="1 2">FACHB-288</strain>
    </source>
</reference>